<proteinExistence type="predicted"/>
<evidence type="ECO:0000256" key="3">
    <source>
        <dbReference type="ARBA" id="ARBA00022777"/>
    </source>
</evidence>
<dbReference type="OrthoDB" id="10262413at2759"/>
<dbReference type="InterPro" id="IPR036291">
    <property type="entry name" value="NAD(P)-bd_dom_sf"/>
</dbReference>
<dbReference type="Proteomes" id="UP000039865">
    <property type="component" value="Unassembled WGS sequence"/>
</dbReference>
<feature type="compositionally biased region" description="Basic and acidic residues" evidence="4">
    <location>
        <begin position="538"/>
        <end position="549"/>
    </location>
</feature>
<dbReference type="InParanoid" id="A0A078A212"/>
<feature type="compositionally biased region" description="Basic and acidic residues" evidence="4">
    <location>
        <begin position="155"/>
        <end position="194"/>
    </location>
</feature>
<feature type="region of interest" description="Disordered" evidence="4">
    <location>
        <begin position="494"/>
        <end position="556"/>
    </location>
</feature>
<keyword evidence="2" id="KW-0547">Nucleotide-binding</keyword>
<organism evidence="5 6">
    <name type="scientific">Stylonychia lemnae</name>
    <name type="common">Ciliate</name>
    <dbReference type="NCBI Taxonomy" id="5949"/>
    <lineage>
        <taxon>Eukaryota</taxon>
        <taxon>Sar</taxon>
        <taxon>Alveolata</taxon>
        <taxon>Ciliophora</taxon>
        <taxon>Intramacronucleata</taxon>
        <taxon>Spirotrichea</taxon>
        <taxon>Stichotrichia</taxon>
        <taxon>Sporadotrichida</taxon>
        <taxon>Oxytrichidae</taxon>
        <taxon>Stylonychinae</taxon>
        <taxon>Stylonychia</taxon>
    </lineage>
</organism>
<dbReference type="EMBL" id="CCKQ01004694">
    <property type="protein sequence ID" value="CDW75847.1"/>
    <property type="molecule type" value="Genomic_DNA"/>
</dbReference>
<keyword evidence="1" id="KW-0808">Transferase</keyword>
<evidence type="ECO:0000313" key="5">
    <source>
        <dbReference type="EMBL" id="CDW75847.1"/>
    </source>
</evidence>
<dbReference type="PANTHER" id="PTHR23359">
    <property type="entry name" value="NUCLEOTIDE KINASE"/>
    <property type="match status" value="1"/>
</dbReference>
<dbReference type="GO" id="GO:0006139">
    <property type="term" value="P:nucleobase-containing compound metabolic process"/>
    <property type="evidence" value="ECO:0007669"/>
    <property type="project" value="InterPro"/>
</dbReference>
<dbReference type="Gene3D" id="3.40.50.300">
    <property type="entry name" value="P-loop containing nucleotide triphosphate hydrolases"/>
    <property type="match status" value="2"/>
</dbReference>
<dbReference type="InterPro" id="IPR000850">
    <property type="entry name" value="Adenylat/UMP-CMP_kin"/>
</dbReference>
<gene>
    <name evidence="5" type="primary">Contig7125.g7614</name>
    <name evidence="5" type="ORF">STYLEM_4842</name>
</gene>
<dbReference type="GO" id="GO:0019205">
    <property type="term" value="F:nucleobase-containing compound kinase activity"/>
    <property type="evidence" value="ECO:0007669"/>
    <property type="project" value="InterPro"/>
</dbReference>
<dbReference type="InterPro" id="IPR007858">
    <property type="entry name" value="Dpy-30_motif"/>
</dbReference>
<dbReference type="OMA" id="DFNEYWP"/>
<feature type="region of interest" description="Disordered" evidence="4">
    <location>
        <begin position="135"/>
        <end position="208"/>
    </location>
</feature>
<keyword evidence="6" id="KW-1185">Reference proteome</keyword>
<feature type="compositionally biased region" description="Acidic residues" evidence="4">
    <location>
        <begin position="142"/>
        <end position="153"/>
    </location>
</feature>
<name>A0A078A212_STYLE</name>
<dbReference type="InterPro" id="IPR047499">
    <property type="entry name" value="DD_AK7"/>
</dbReference>
<evidence type="ECO:0000313" key="6">
    <source>
        <dbReference type="Proteomes" id="UP000039865"/>
    </source>
</evidence>
<accession>A0A078A212</accession>
<protein>
    <submittedName>
        <fullName evidence="5">Dpy-30 motif-containing protein</fullName>
    </submittedName>
</protein>
<dbReference type="CDD" id="cd22967">
    <property type="entry name" value="DD_AK7"/>
    <property type="match status" value="1"/>
</dbReference>
<dbReference type="AlphaFoldDB" id="A0A078A212"/>
<dbReference type="Gene3D" id="3.40.50.720">
    <property type="entry name" value="NAD(P)-binding Rossmann-like Domain"/>
    <property type="match status" value="1"/>
</dbReference>
<dbReference type="GO" id="GO:0005524">
    <property type="term" value="F:ATP binding"/>
    <property type="evidence" value="ECO:0007669"/>
    <property type="project" value="InterPro"/>
</dbReference>
<evidence type="ECO:0000256" key="2">
    <source>
        <dbReference type="ARBA" id="ARBA00022741"/>
    </source>
</evidence>
<dbReference type="Gene3D" id="1.20.890.10">
    <property type="entry name" value="cAMP-dependent protein kinase regulatory subunit, dimerization-anchoring domain"/>
    <property type="match status" value="1"/>
</dbReference>
<dbReference type="InterPro" id="IPR027417">
    <property type="entry name" value="P-loop_NTPase"/>
</dbReference>
<dbReference type="SUPFAM" id="SSF51735">
    <property type="entry name" value="NAD(P)-binding Rossmann-fold domains"/>
    <property type="match status" value="1"/>
</dbReference>
<dbReference type="SUPFAM" id="SSF52540">
    <property type="entry name" value="P-loop containing nucleoside triphosphate hydrolases"/>
    <property type="match status" value="1"/>
</dbReference>
<keyword evidence="3" id="KW-0418">Kinase</keyword>
<dbReference type="Pfam" id="PF13207">
    <property type="entry name" value="AAA_17"/>
    <property type="match status" value="1"/>
</dbReference>
<dbReference type="Pfam" id="PF05186">
    <property type="entry name" value="Dpy-30"/>
    <property type="match status" value="1"/>
</dbReference>
<dbReference type="PROSITE" id="PS00113">
    <property type="entry name" value="ADENYLATE_KINASE"/>
    <property type="match status" value="1"/>
</dbReference>
<reference evidence="5 6" key="1">
    <citation type="submission" date="2014-06" db="EMBL/GenBank/DDBJ databases">
        <authorList>
            <person name="Swart Estienne"/>
        </authorList>
    </citation>
    <scope>NUCLEOTIDE SEQUENCE [LARGE SCALE GENOMIC DNA]</scope>
    <source>
        <strain evidence="5 6">130c</strain>
    </source>
</reference>
<dbReference type="InterPro" id="IPR033690">
    <property type="entry name" value="Adenylat_kinase_CS"/>
</dbReference>
<feature type="region of interest" description="Disordered" evidence="4">
    <location>
        <begin position="780"/>
        <end position="799"/>
    </location>
</feature>
<sequence length="881" mass="102637">MAKRIFINNINSYISQAIFNELRNDINDEGEKNDDANLIFGTYIDRDSSDKPDGITKMLKRSKPRLTMKYLSECDLLVYDLHAGNPRDVDLALQGILAIINLLALKKHNIEEEKVLILISSLMVWNKTPNKLKEIKEGKEGEEQEQENPEQEGGDQPKEEEAAKEEKDDEDNVSREGKDEQVDGEDQQHQEEVPVQKAPPKPKKFIHLPFSEEDYQTRIPSAEYEEIKRIEDEILEFKKDNVKTFVIASGIMYGKGESIFNNHFKRAWLQNPRKLPYVGEGKNLVPTVHVTDLARMVKKVYESKPEKQYIFAVDNTKRPTQKRLIQAISSGIGTGLIESLDYPDHPKRYHPKKTPLQLELDWKIPLMLNLKLKPSALFVSQNEEEEPVDFNWHSKNGLKDNINIVKEEFQNERGLKPVKIFITGPPASGKSFYGKQLAEHYNVPHIHVGKMLEDIAQWDQEREDTIRKKRETKRLKKEAEEREKMIQEEIEREAKRQAKLAKGEDPDDHEKSARGEEKPAEGQADQPPAEGQEEGGEDAAKQKQQKEAVESDSDDDWKEIEIKKKILEWKDQYPDQRFSEDLMNEAVRWRLNQNDCQNRGYVLDGYPRTYKQAKAVFEVVPGIPKQNEAPVEGEEGQKEEISEEEMKRLLKPVFQKNIYPDSVVLLRGTRNQVQSIVDKMSNEEVQKSHWMPYDLERRYNDYQSNNMIANFKAALDPANGVVFPTIRFFQENKTEIFELDCDGEKFEMFESMRIYIERDGRPYNYLSSLDELNHKRDEVLSVEEQSRNAENQKLKEEEEKTAKAKVDELEKLADKRWAEIKKHMQELEQCDKLNMRQFLMKFIIPVLTEGMIEVCKVGPIDPVDYLAEYIFKRSSEFRNQV</sequence>
<evidence type="ECO:0000256" key="1">
    <source>
        <dbReference type="ARBA" id="ARBA00022679"/>
    </source>
</evidence>
<feature type="compositionally biased region" description="Basic and acidic residues" evidence="4">
    <location>
        <begin position="494"/>
        <end position="520"/>
    </location>
</feature>
<evidence type="ECO:0000256" key="4">
    <source>
        <dbReference type="SAM" id="MobiDB-lite"/>
    </source>
</evidence>